<dbReference type="Pfam" id="PF13701">
    <property type="entry name" value="DDE_Tnp_1_4"/>
    <property type="match status" value="1"/>
</dbReference>
<feature type="domain" description="Transposase DDE" evidence="1">
    <location>
        <begin position="10"/>
        <end position="431"/>
    </location>
</feature>
<dbReference type="RefSeq" id="WP_256945220.1">
    <property type="nucleotide sequence ID" value="NZ_JANHNZ010000004.1"/>
</dbReference>
<evidence type="ECO:0000259" key="1">
    <source>
        <dbReference type="Pfam" id="PF13701"/>
    </source>
</evidence>
<protein>
    <submittedName>
        <fullName evidence="2">IS1380 family transposase</fullName>
    </submittedName>
</protein>
<dbReference type="SUPFAM" id="SSF53098">
    <property type="entry name" value="Ribonuclease H-like"/>
    <property type="match status" value="1"/>
</dbReference>
<dbReference type="InterPro" id="IPR025668">
    <property type="entry name" value="Tnp_DDE_dom"/>
</dbReference>
<name>A0ABT1WNM2_9LACT</name>
<accession>A0ABT1WNM2</accession>
<dbReference type="NCBIfam" id="NF033539">
    <property type="entry name" value="transpos_IS1380"/>
    <property type="match status" value="1"/>
</dbReference>
<dbReference type="InterPro" id="IPR047960">
    <property type="entry name" value="Transpos_IS1380"/>
</dbReference>
<evidence type="ECO:0000313" key="3">
    <source>
        <dbReference type="Proteomes" id="UP001059480"/>
    </source>
</evidence>
<evidence type="ECO:0000313" key="2">
    <source>
        <dbReference type="EMBL" id="MCQ9210106.1"/>
    </source>
</evidence>
<proteinExistence type="predicted"/>
<organism evidence="2 3">
    <name type="scientific">Granulicatella seriolae</name>
    <dbReference type="NCBI Taxonomy" id="2967226"/>
    <lineage>
        <taxon>Bacteria</taxon>
        <taxon>Bacillati</taxon>
        <taxon>Bacillota</taxon>
        <taxon>Bacilli</taxon>
        <taxon>Lactobacillales</taxon>
        <taxon>Carnobacteriaceae</taxon>
        <taxon>Granulicatella</taxon>
    </lineage>
</organism>
<reference evidence="2" key="1">
    <citation type="submission" date="2022-07" db="EMBL/GenBank/DDBJ databases">
        <authorList>
            <person name="Jung M.-Y."/>
            <person name="Lee M."/>
        </authorList>
    </citation>
    <scope>NUCLEOTIDE SEQUENCE</scope>
    <source>
        <strain evidence="2">S8</strain>
    </source>
</reference>
<dbReference type="PANTHER" id="PTHR33258">
    <property type="entry name" value="TRANSPOSASE INSL FOR INSERTION SEQUENCE ELEMENT IS186A-RELATED"/>
    <property type="match status" value="1"/>
</dbReference>
<sequence>MTLQQTSLLCNSNFELSNKGGQLSSDAGLVLVKEFMEKIQFEDLLNTHVQFEDARKYHKFTQNNLFQQLLFQLIAGYRNDSATEILGNDPLFSQLLQATASQPTLSRFINSKQIQDNDMVHNLVERLAQLLIEEKNQQNMIIDGDSTHSDTFGKQESSAYNGHYNENGFHPLVFFESTTGVLLGAQLRPGNVYTSYQSEIWLERILKPYVAQGKNCLFRGDSGFAKPEIYDLCDKQGVKFVVRLKANPKLKKLAEGLVLYGDKTDITSEEVQWFSVKEYQPNTWNRPYRVVIKATRPAGELLFKHEFLVTNLEELSEKQIFPMYQKRGTMENFIKEAKHGFFFDKTDSSNFQANHFRMLLSSVAYNIIQLMKHLVFPETERSLTVSTIRFRFFRVAAKFVSHARKIQIQLSSSHVFQEIFWKILKNIHRLKLFSS</sequence>
<dbReference type="Proteomes" id="UP001059480">
    <property type="component" value="Unassembled WGS sequence"/>
</dbReference>
<dbReference type="InterPro" id="IPR012337">
    <property type="entry name" value="RNaseH-like_sf"/>
</dbReference>
<gene>
    <name evidence="2" type="ORF">NPA36_06030</name>
</gene>
<comment type="caution">
    <text evidence="2">The sequence shown here is derived from an EMBL/GenBank/DDBJ whole genome shotgun (WGS) entry which is preliminary data.</text>
</comment>
<dbReference type="EMBL" id="JANHNZ010000004">
    <property type="protein sequence ID" value="MCQ9210106.1"/>
    <property type="molecule type" value="Genomic_DNA"/>
</dbReference>
<reference evidence="2" key="3">
    <citation type="journal article" date="2023" name="Microbiol. Resour. Announc.">
        <title>Draft Genome Sequence of Granulicatella sp. Strain S8, Isolated from a Marine Fish, Seriola quinqueradiata.</title>
        <authorList>
            <person name="Lee M."/>
            <person name="Farooq A."/>
            <person name="Jeong J.B."/>
            <person name="Jung M.Y."/>
        </authorList>
    </citation>
    <scope>NUCLEOTIDE SEQUENCE</scope>
    <source>
        <strain evidence="2">S8</strain>
    </source>
</reference>
<reference evidence="2" key="2">
    <citation type="journal article" date="2023" name="Curr. Microbiol.">
        <title>Granulicatella seriolae sp. nov., a Novel Facultative Anaerobe Isolated from Yellowtail Marine Fish.</title>
        <authorList>
            <person name="Lee M."/>
            <person name="Choi Y.J."/>
            <person name="Farooq A."/>
            <person name="Jeong J.B."/>
            <person name="Jung M.Y."/>
        </authorList>
    </citation>
    <scope>NUCLEOTIDE SEQUENCE</scope>
    <source>
        <strain evidence="2">S8</strain>
    </source>
</reference>
<keyword evidence="3" id="KW-1185">Reference proteome</keyword>
<dbReference type="PANTHER" id="PTHR33258:SF1">
    <property type="entry name" value="TRANSPOSASE INSL FOR INSERTION SEQUENCE ELEMENT IS186A-RELATED"/>
    <property type="match status" value="1"/>
</dbReference>